<name>A0ABQ7LJI4_BRACM</name>
<proteinExistence type="predicted"/>
<comment type="caution">
    <text evidence="8">The sequence shown here is derived from an EMBL/GenBank/DDBJ whole genome shotgun (WGS) entry which is preliminary data.</text>
</comment>
<dbReference type="CDD" id="cd10017">
    <property type="entry name" value="B3_DNA"/>
    <property type="match status" value="14"/>
</dbReference>
<evidence type="ECO:0000256" key="3">
    <source>
        <dbReference type="ARBA" id="ARBA00023125"/>
    </source>
</evidence>
<dbReference type="SMART" id="SM01019">
    <property type="entry name" value="B3"/>
    <property type="match status" value="15"/>
</dbReference>
<keyword evidence="9" id="KW-1185">Reference proteome</keyword>
<feature type="domain" description="TF-B3" evidence="7">
    <location>
        <begin position="445"/>
        <end position="543"/>
    </location>
</feature>
<feature type="compositionally biased region" description="Basic and acidic residues" evidence="6">
    <location>
        <begin position="827"/>
        <end position="841"/>
    </location>
</feature>
<feature type="domain" description="TF-B3" evidence="7">
    <location>
        <begin position="849"/>
        <end position="940"/>
    </location>
</feature>
<feature type="domain" description="TF-B3" evidence="7">
    <location>
        <begin position="1729"/>
        <end position="1825"/>
    </location>
</feature>
<evidence type="ECO:0000259" key="7">
    <source>
        <dbReference type="PROSITE" id="PS50863"/>
    </source>
</evidence>
<dbReference type="Proteomes" id="UP000823674">
    <property type="component" value="Chromosome A09"/>
</dbReference>
<feature type="domain" description="TF-B3" evidence="7">
    <location>
        <begin position="1886"/>
        <end position="1984"/>
    </location>
</feature>
<feature type="compositionally biased region" description="Polar residues" evidence="6">
    <location>
        <begin position="1466"/>
        <end position="1480"/>
    </location>
</feature>
<feature type="region of interest" description="Disordered" evidence="6">
    <location>
        <begin position="1189"/>
        <end position="1221"/>
    </location>
</feature>
<dbReference type="EMBL" id="JADBGQ010000008">
    <property type="protein sequence ID" value="KAG5386707.1"/>
    <property type="molecule type" value="Genomic_DNA"/>
</dbReference>
<evidence type="ECO:0000256" key="5">
    <source>
        <dbReference type="ARBA" id="ARBA00023242"/>
    </source>
</evidence>
<sequence>MALCSPTNPHFFQPLLPGFTKHLDIPVAFFLKHLDKRNKGKTAKLRSDTSETTWNVKLDGRRFSDGWEYFAVAHDLRVGDIVVFRHEGELAFHVTALGPSCCEIQYGEDSQEEDKSGELCDAMEEISRKKKRPKTEIDFSKDQSCFVITVTPSNLRRDTVYLPKAFAVVNCLMKKFEIVLVNEERESWKLNLRQDSYLGRFYMSNGWRSFCVANGKKPEDMFTFKMVQNETTPVLKLLPWNNEDLHNPEKVPKKKHQEIEADSSFVAIVTASNIRRDTMYLPKTFAASNGLKSKFKIDLMNEKGESWTIDLRHEPYSGRFLIRSGWRSFCAANGKKPGDMFNFKLIRNVETPVLKLFPLNLPKLEPSEDTRQGLEATEREFLGVETNRDDSRQEAIRKGKWLEANEITIKEENISTTENRFVTLTLTTSKLVSSTTKLLCVFLLFFFTCYGMKSKEQNLQNLPLEFTKGNGIKKAEKIKMIDRYGTTWSTSLLMNKKKRGEMKLGKGCKGFCEVNGVRMGESFVLELVWEDTVPMVLDLSDLEPAGCRQTRDLPSPSCNNGQDEMADTELERNKKAKKNNPETEVDSSISSDHSCFVALVTASNLHKDALDLPKEFASSNLLEKECRKIVLRDRWERSWAMDLAFNKSSDTFYIRQGWRSFCDENGKKAGSFFVFKLIGNRETPLLSLCSTESTSNKNNKESCVEHSTTPPIIKSRLMTLTIEHASFIKGSLHLPLRFMKKHGLDKPRLITLLGKDGTKWVANLRRESSGGRMRLGKGWKDFALANGLKVGDSFTFELVGKNNTPPMLSLIRTESTSDTRQPSSGNKTREGKKTIEERRDSSSAIKNQVVTLTLTPDDVRACQLILPSQFMKANGIYKLGKITLLGENGTRWLAFLLSKDGLLALGCGWKDFCEANGVKTGESFTLEVFAKLMTQLMCLSSFFETMAKSTLLHPQFFHTLVPGCGFHTHLIIPLDFFSKYIEGRSVDNTAHLKSGSSDRTWQVKMTGPILSDGWREFAVAHSLQAGHLILVRYEGDMVFHVTDCREIPSNNNKHSHPRTDVDDLPKKKKRAKTNSNETEADSSSLDNSCFVATVTAFNLLIDTLYLPQHFTSTNGLTRESHKIVLIDGEGRSWTLDLRFNASSDTFYMTRGWRSFCEENGQEAGGFFTFKLVGNGETLVLSFRPTESISSTMQRDSSQEEDTEWESDEDEPLMQTENKKKCNPKRRAVPYSSYSPCHKRFLTFTLPPDCFRIERLSLPKQFLRENGINKPGEICLLDKDGMKWPTSLLRDKKGIMSLGKGWKEFVKSNGLASGFTLKLIWEDTTPAFSLCCPESTSDKEQQEYFKHIKKQSLYIDPSNNGDNSSKDSSPSSHNPLRLPKQFVMESNMNKPGVIYLLGKDDTKWTTKLVKERDGRMKLGSGWTVFAEANGFKTGESVTLESIWEDGTPMIRFLRTGSNSSETKKNESVSTEVTEPKTSGSSSEIHDRFVTLTLLPEDVKAGVLIIPSQLLEANGVNKLGKITILGENKMELSGYLLSRGGTVALENGWGEFCEANGVKLGESFTLEFIKKPDKTTHVEGKRSRNLENMVNQHFFQPLLPGFHSHLTIPVAFCSKHVEGRKNEHMTTAKLRSDVSDDITWKVKIEDGRKLTDGWKEFALAHDLRVGDIVIFRQEKDMAFHVTMFGPSCCEIQYGSRLNKNKLNLSKIQNKKKVKKKNKKRYIKSSSLDPSCFVNNVRPSSLRDNRLTLPKRFVRENGLETRCGEIVLMNEKGRSWTLNLSRKDSCGTMYITGGWKSFCNASGLRTGSLFTFKLIKRGDSLVLLKSPSSTKPAEEDCLEAYEREPDSEEKSNQDKKPRLLWKASTSSPSQKKPRSLWKASTSSPSQNLFLTLTLKISDVKNSRLFIPVNFTRLHGINKETKMAMLDKNGVKWSTSLRSETSGGDRIRLVGGWKEFFKANCVEIGESIIVKLIWEGDKSCVLEFYSKVKQETK</sequence>
<feature type="domain" description="TF-B3" evidence="7">
    <location>
        <begin position="264"/>
        <end position="360"/>
    </location>
</feature>
<feature type="domain" description="TF-B3" evidence="7">
    <location>
        <begin position="1360"/>
        <end position="1455"/>
    </location>
</feature>
<keyword evidence="2" id="KW-0805">Transcription regulation</keyword>
<dbReference type="PANTHER" id="PTHR31674">
    <property type="entry name" value="B3 DOMAIN-CONTAINING PROTEIN REM-LIKE 3-RELATED"/>
    <property type="match status" value="1"/>
</dbReference>
<feature type="domain" description="TF-B3" evidence="7">
    <location>
        <begin position="1240"/>
        <end position="1333"/>
    </location>
</feature>
<dbReference type="Gene3D" id="2.40.330.10">
    <property type="entry name" value="DNA-binding pseudobarrel domain"/>
    <property type="match status" value="15"/>
</dbReference>
<feature type="domain" description="TF-B3" evidence="7">
    <location>
        <begin position="955"/>
        <end position="1047"/>
    </location>
</feature>
<feature type="compositionally biased region" description="Acidic residues" evidence="6">
    <location>
        <begin position="1198"/>
        <end position="1211"/>
    </location>
</feature>
<gene>
    <name evidence="8" type="primary">A09p069530.1_BraROA</name>
    <name evidence="8" type="ORF">IGI04_038177</name>
</gene>
<evidence type="ECO:0000313" key="9">
    <source>
        <dbReference type="Proteomes" id="UP000823674"/>
    </source>
</evidence>
<reference evidence="8 9" key="1">
    <citation type="submission" date="2021-03" db="EMBL/GenBank/DDBJ databases">
        <authorList>
            <person name="King G.J."/>
            <person name="Bancroft I."/>
            <person name="Baten A."/>
            <person name="Bloomfield J."/>
            <person name="Borpatragohain P."/>
            <person name="He Z."/>
            <person name="Irish N."/>
            <person name="Irwin J."/>
            <person name="Liu K."/>
            <person name="Mauleon R.P."/>
            <person name="Moore J."/>
            <person name="Morris R."/>
            <person name="Ostergaard L."/>
            <person name="Wang B."/>
            <person name="Wells R."/>
        </authorList>
    </citation>
    <scope>NUCLEOTIDE SEQUENCE [LARGE SCALE GENOMIC DNA]</scope>
    <source>
        <strain evidence="8">R-o-18</strain>
        <tissue evidence="8">Leaf</tissue>
    </source>
</reference>
<feature type="domain" description="TF-B3" evidence="7">
    <location>
        <begin position="1589"/>
        <end position="1685"/>
    </location>
</feature>
<evidence type="ECO:0000256" key="1">
    <source>
        <dbReference type="ARBA" id="ARBA00004123"/>
    </source>
</evidence>
<feature type="region of interest" description="Disordered" evidence="6">
    <location>
        <begin position="812"/>
        <end position="842"/>
    </location>
</feature>
<evidence type="ECO:0000256" key="4">
    <source>
        <dbReference type="ARBA" id="ARBA00023163"/>
    </source>
</evidence>
<protein>
    <recommendedName>
        <fullName evidence="7">TF-B3 domain-containing protein</fullName>
    </recommendedName>
</protein>
<dbReference type="SUPFAM" id="SSF101936">
    <property type="entry name" value="DNA-binding pseudobarrel domain"/>
    <property type="match status" value="15"/>
</dbReference>
<dbReference type="InterPro" id="IPR039218">
    <property type="entry name" value="REM_fam"/>
</dbReference>
<evidence type="ECO:0000313" key="8">
    <source>
        <dbReference type="EMBL" id="KAG5386707.1"/>
    </source>
</evidence>
<feature type="region of interest" description="Disordered" evidence="6">
    <location>
        <begin position="1353"/>
        <end position="1376"/>
    </location>
</feature>
<dbReference type="Pfam" id="PF02362">
    <property type="entry name" value="B3"/>
    <property type="match status" value="14"/>
</dbReference>
<dbReference type="PANTHER" id="PTHR31674:SF67">
    <property type="entry name" value="TF-B3 DOMAIN-CONTAINING PROTEIN"/>
    <property type="match status" value="1"/>
</dbReference>
<feature type="region of interest" description="Disordered" evidence="6">
    <location>
        <begin position="1831"/>
        <end position="1878"/>
    </location>
</feature>
<keyword evidence="3" id="KW-0238">DNA-binding</keyword>
<feature type="domain" description="TF-B3" evidence="7">
    <location>
        <begin position="717"/>
        <end position="814"/>
    </location>
</feature>
<keyword evidence="4" id="KW-0804">Transcription</keyword>
<feature type="domain" description="TF-B3" evidence="7">
    <location>
        <begin position="595"/>
        <end position="692"/>
    </location>
</feature>
<organism evidence="8 9">
    <name type="scientific">Brassica rapa subsp. trilocularis</name>
    <dbReference type="NCBI Taxonomy" id="1813537"/>
    <lineage>
        <taxon>Eukaryota</taxon>
        <taxon>Viridiplantae</taxon>
        <taxon>Streptophyta</taxon>
        <taxon>Embryophyta</taxon>
        <taxon>Tracheophyta</taxon>
        <taxon>Spermatophyta</taxon>
        <taxon>Magnoliopsida</taxon>
        <taxon>eudicotyledons</taxon>
        <taxon>Gunneridae</taxon>
        <taxon>Pentapetalae</taxon>
        <taxon>rosids</taxon>
        <taxon>malvids</taxon>
        <taxon>Brassicales</taxon>
        <taxon>Brassicaceae</taxon>
        <taxon>Brassiceae</taxon>
        <taxon>Brassica</taxon>
    </lineage>
</organism>
<accession>A0ABQ7LJI4</accession>
<dbReference type="InterPro" id="IPR015300">
    <property type="entry name" value="DNA-bd_pseudobarrel_sf"/>
</dbReference>
<feature type="domain" description="TF-B3" evidence="7">
    <location>
        <begin position="145"/>
        <end position="241"/>
    </location>
</feature>
<feature type="domain" description="TF-B3" evidence="7">
    <location>
        <begin position="1487"/>
        <end position="1582"/>
    </location>
</feature>
<feature type="domain" description="TF-B3" evidence="7">
    <location>
        <begin position="1089"/>
        <end position="1185"/>
    </location>
</feature>
<dbReference type="PROSITE" id="PS50863">
    <property type="entry name" value="B3"/>
    <property type="match status" value="15"/>
</dbReference>
<feature type="region of interest" description="Disordered" evidence="6">
    <location>
        <begin position="1049"/>
        <end position="1083"/>
    </location>
</feature>
<evidence type="ECO:0000256" key="2">
    <source>
        <dbReference type="ARBA" id="ARBA00023015"/>
    </source>
</evidence>
<evidence type="ECO:0000256" key="6">
    <source>
        <dbReference type="SAM" id="MobiDB-lite"/>
    </source>
</evidence>
<feature type="compositionally biased region" description="Low complexity" evidence="6">
    <location>
        <begin position="1355"/>
        <end position="1374"/>
    </location>
</feature>
<feature type="domain" description="TF-B3" evidence="7">
    <location>
        <begin position="8"/>
        <end position="100"/>
    </location>
</feature>
<feature type="compositionally biased region" description="Polar residues" evidence="6">
    <location>
        <begin position="1073"/>
        <end position="1083"/>
    </location>
</feature>
<comment type="subcellular location">
    <subcellularLocation>
        <location evidence="1">Nucleus</location>
    </subcellularLocation>
</comment>
<feature type="compositionally biased region" description="Polar residues" evidence="6">
    <location>
        <begin position="812"/>
        <end position="826"/>
    </location>
</feature>
<feature type="compositionally biased region" description="Basic and acidic residues" evidence="6">
    <location>
        <begin position="1837"/>
        <end position="1854"/>
    </location>
</feature>
<dbReference type="InterPro" id="IPR003340">
    <property type="entry name" value="B3_DNA-bd"/>
</dbReference>
<keyword evidence="5" id="KW-0539">Nucleus</keyword>
<feature type="region of interest" description="Disordered" evidence="6">
    <location>
        <begin position="1453"/>
        <end position="1480"/>
    </location>
</feature>